<keyword evidence="2" id="KW-1133">Transmembrane helix</keyword>
<name>A0A9J6BPZ6_POLVA</name>
<sequence>MNYYLTISTASVAAFVSVIYLIRKQREYKWGWCKDKQKLNGKIFIITGSNSGLGYQTARILAKRSATVILACRCLEKAKEAISNIRKETDEGELIELELDLANFESVRRFCKEIKEKYTKFHCLIANAGLSLKEPFLTKDNIEVHHQVNYLSHFLIVNELFDSIKSNNAKVVIVSSKLHESGKINFDNFGKIVQSNKRDNKYYNNTKLMNFYFAKELYRKGIDVNVLCPGLSFTNLFRDYKPKFYHFILFSPIILFFLKSAEQGAQNIVYCATNSINTDEVNPDKSFIVMNLRQEKSKVNLKDDVSEKLWKISEKMCRTN</sequence>
<evidence type="ECO:0000313" key="3">
    <source>
        <dbReference type="EMBL" id="KAG5671807.1"/>
    </source>
</evidence>
<evidence type="ECO:0000256" key="1">
    <source>
        <dbReference type="ARBA" id="ARBA00023002"/>
    </source>
</evidence>
<evidence type="ECO:0000256" key="2">
    <source>
        <dbReference type="SAM" id="Phobius"/>
    </source>
</evidence>
<dbReference type="Pfam" id="PF00106">
    <property type="entry name" value="adh_short"/>
    <property type="match status" value="1"/>
</dbReference>
<keyword evidence="1" id="KW-0560">Oxidoreductase</keyword>
<evidence type="ECO:0000313" key="4">
    <source>
        <dbReference type="Proteomes" id="UP001107558"/>
    </source>
</evidence>
<dbReference type="InterPro" id="IPR002347">
    <property type="entry name" value="SDR_fam"/>
</dbReference>
<keyword evidence="4" id="KW-1185">Reference proteome</keyword>
<keyword evidence="2" id="KW-0812">Transmembrane</keyword>
<dbReference type="PANTHER" id="PTHR43157:SF31">
    <property type="entry name" value="PHOSPHATIDYLINOSITOL-GLYCAN BIOSYNTHESIS CLASS F PROTEIN"/>
    <property type="match status" value="1"/>
</dbReference>
<gene>
    <name evidence="3" type="ORF">PVAND_001982</name>
</gene>
<dbReference type="PRINTS" id="PR00081">
    <property type="entry name" value="GDHRDH"/>
</dbReference>
<dbReference type="GO" id="GO:0016491">
    <property type="term" value="F:oxidoreductase activity"/>
    <property type="evidence" value="ECO:0007669"/>
    <property type="project" value="UniProtKB-KW"/>
</dbReference>
<dbReference type="Proteomes" id="UP001107558">
    <property type="component" value="Chromosome 3"/>
</dbReference>
<accession>A0A9J6BPZ6</accession>
<feature type="transmembrane region" description="Helical" evidence="2">
    <location>
        <begin position="6"/>
        <end position="22"/>
    </location>
</feature>
<dbReference type="PANTHER" id="PTHR43157">
    <property type="entry name" value="PHOSPHATIDYLINOSITOL-GLYCAN BIOSYNTHESIS CLASS F PROTEIN-RELATED"/>
    <property type="match status" value="1"/>
</dbReference>
<keyword evidence="2" id="KW-0472">Membrane</keyword>
<reference evidence="3" key="1">
    <citation type="submission" date="2021-03" db="EMBL/GenBank/DDBJ databases">
        <title>Chromosome level genome of the anhydrobiotic midge Polypedilum vanderplanki.</title>
        <authorList>
            <person name="Yoshida Y."/>
            <person name="Kikawada T."/>
            <person name="Gusev O."/>
        </authorList>
    </citation>
    <scope>NUCLEOTIDE SEQUENCE</scope>
    <source>
        <strain evidence="3">NIAS01</strain>
        <tissue evidence="3">Whole body or cell culture</tissue>
    </source>
</reference>
<dbReference type="AlphaFoldDB" id="A0A9J6BPZ6"/>
<organism evidence="3 4">
    <name type="scientific">Polypedilum vanderplanki</name>
    <name type="common">Sleeping chironomid midge</name>
    <dbReference type="NCBI Taxonomy" id="319348"/>
    <lineage>
        <taxon>Eukaryota</taxon>
        <taxon>Metazoa</taxon>
        <taxon>Ecdysozoa</taxon>
        <taxon>Arthropoda</taxon>
        <taxon>Hexapoda</taxon>
        <taxon>Insecta</taxon>
        <taxon>Pterygota</taxon>
        <taxon>Neoptera</taxon>
        <taxon>Endopterygota</taxon>
        <taxon>Diptera</taxon>
        <taxon>Nematocera</taxon>
        <taxon>Chironomoidea</taxon>
        <taxon>Chironomidae</taxon>
        <taxon>Chironominae</taxon>
        <taxon>Polypedilum</taxon>
        <taxon>Polypedilum</taxon>
    </lineage>
</organism>
<dbReference type="OrthoDB" id="191139at2759"/>
<proteinExistence type="predicted"/>
<comment type="caution">
    <text evidence="3">The sequence shown here is derived from an EMBL/GenBank/DDBJ whole genome shotgun (WGS) entry which is preliminary data.</text>
</comment>
<dbReference type="Gene3D" id="3.40.50.720">
    <property type="entry name" value="NAD(P)-binding Rossmann-like Domain"/>
    <property type="match status" value="1"/>
</dbReference>
<dbReference type="SUPFAM" id="SSF51735">
    <property type="entry name" value="NAD(P)-binding Rossmann-fold domains"/>
    <property type="match status" value="1"/>
</dbReference>
<dbReference type="InterPro" id="IPR036291">
    <property type="entry name" value="NAD(P)-bd_dom_sf"/>
</dbReference>
<protein>
    <submittedName>
        <fullName evidence="3">Uncharacterized protein</fullName>
    </submittedName>
</protein>
<dbReference type="EMBL" id="JADBJN010000003">
    <property type="protein sequence ID" value="KAG5671807.1"/>
    <property type="molecule type" value="Genomic_DNA"/>
</dbReference>